<name>A0A485LUU6_9STRA</name>
<sequence>MLVDALMGMLLGTAICGTLALRVLFGPGEEEAAERMHAPHLSTEVTMQRIFHRDAEFLYRKGGRIYTDVWHPASSSVKGIVVLLHGLDTHGGRQATFFQDLLHDGWILATCDFRGFGRSSGRHGFIASIAALADDTVAFLHHLKARFPHHRLFLSGSSMGGLTAVHTALQVQSLTDPLVAGVLLQAPALHIHVDARPPWLVEQIGRVLHAIGPKLPLLPNDDHVPSAVDGAKLALPEEDDVLYYTGRIRIGTGLALLAGIDAATPHLHNLTLPLLIQHGQDDTIVSIDASRHVHAVASSTDKTLVEYAQGGHLLWAEPPSIAKPFVADMLAWLNQHVK</sequence>
<dbReference type="SUPFAM" id="SSF53474">
    <property type="entry name" value="alpha/beta-Hydrolases"/>
    <property type="match status" value="1"/>
</dbReference>
<dbReference type="InterPro" id="IPR022742">
    <property type="entry name" value="Hydrolase_4"/>
</dbReference>
<evidence type="ECO:0000313" key="4">
    <source>
        <dbReference type="Proteomes" id="UP000332933"/>
    </source>
</evidence>
<dbReference type="PRINTS" id="PR00111">
    <property type="entry name" value="ABHYDROLASE"/>
</dbReference>
<keyword evidence="4" id="KW-1185">Reference proteome</keyword>
<dbReference type="AlphaFoldDB" id="A0A485LUU6"/>
<evidence type="ECO:0000259" key="1">
    <source>
        <dbReference type="Pfam" id="PF12146"/>
    </source>
</evidence>
<dbReference type="InterPro" id="IPR051044">
    <property type="entry name" value="MAG_DAG_Lipase"/>
</dbReference>
<dbReference type="InterPro" id="IPR029058">
    <property type="entry name" value="AB_hydrolase_fold"/>
</dbReference>
<dbReference type="PANTHER" id="PTHR11614">
    <property type="entry name" value="PHOSPHOLIPASE-RELATED"/>
    <property type="match status" value="1"/>
</dbReference>
<dbReference type="EMBL" id="CAADRA010007430">
    <property type="protein sequence ID" value="VFU01119.1"/>
    <property type="molecule type" value="Genomic_DNA"/>
</dbReference>
<feature type="domain" description="Serine aminopeptidase S33" evidence="1">
    <location>
        <begin position="76"/>
        <end position="318"/>
    </location>
</feature>
<dbReference type="EMBL" id="VJMH01007404">
    <property type="protein sequence ID" value="KAF0683446.1"/>
    <property type="molecule type" value="Genomic_DNA"/>
</dbReference>
<reference evidence="2" key="2">
    <citation type="submission" date="2019-06" db="EMBL/GenBank/DDBJ databases">
        <title>Genomics analysis of Aphanomyces spp. identifies a new class of oomycete effector associated with host adaptation.</title>
        <authorList>
            <person name="Gaulin E."/>
        </authorList>
    </citation>
    <scope>NUCLEOTIDE SEQUENCE</scope>
    <source>
        <strain evidence="2">CBS 578.67</strain>
    </source>
</reference>
<evidence type="ECO:0000313" key="3">
    <source>
        <dbReference type="EMBL" id="VFU01119.1"/>
    </source>
</evidence>
<proteinExistence type="predicted"/>
<evidence type="ECO:0000313" key="2">
    <source>
        <dbReference type="EMBL" id="KAF0683446.1"/>
    </source>
</evidence>
<dbReference type="Proteomes" id="UP000332933">
    <property type="component" value="Unassembled WGS sequence"/>
</dbReference>
<protein>
    <submittedName>
        <fullName evidence="3">Aste57867_24480 protein</fullName>
    </submittedName>
</protein>
<dbReference type="Pfam" id="PF12146">
    <property type="entry name" value="Hydrolase_4"/>
    <property type="match status" value="1"/>
</dbReference>
<organism evidence="3 4">
    <name type="scientific">Aphanomyces stellatus</name>
    <dbReference type="NCBI Taxonomy" id="120398"/>
    <lineage>
        <taxon>Eukaryota</taxon>
        <taxon>Sar</taxon>
        <taxon>Stramenopiles</taxon>
        <taxon>Oomycota</taxon>
        <taxon>Saprolegniomycetes</taxon>
        <taxon>Saprolegniales</taxon>
        <taxon>Verrucalvaceae</taxon>
        <taxon>Aphanomyces</taxon>
    </lineage>
</organism>
<dbReference type="OrthoDB" id="2498029at2759"/>
<accession>A0A485LUU6</accession>
<gene>
    <name evidence="3" type="primary">Aste57867_24480</name>
    <name evidence="2" type="ORF">As57867_024403</name>
    <name evidence="3" type="ORF">ASTE57867_24480</name>
</gene>
<dbReference type="InterPro" id="IPR000073">
    <property type="entry name" value="AB_hydrolase_1"/>
</dbReference>
<dbReference type="Gene3D" id="3.40.50.1820">
    <property type="entry name" value="alpha/beta hydrolase"/>
    <property type="match status" value="1"/>
</dbReference>
<reference evidence="3 4" key="1">
    <citation type="submission" date="2019-03" db="EMBL/GenBank/DDBJ databases">
        <authorList>
            <person name="Gaulin E."/>
            <person name="Dumas B."/>
        </authorList>
    </citation>
    <scope>NUCLEOTIDE SEQUENCE [LARGE SCALE GENOMIC DNA]</scope>
    <source>
        <strain evidence="3">CBS 568.67</strain>
    </source>
</reference>